<organism evidence="3 4">
    <name type="scientific">Exiguobacterium antarcticum</name>
    <dbReference type="NCBI Taxonomy" id="132920"/>
    <lineage>
        <taxon>Bacteria</taxon>
        <taxon>Bacillati</taxon>
        <taxon>Bacillota</taxon>
        <taxon>Bacilli</taxon>
        <taxon>Bacillales</taxon>
        <taxon>Bacillales Family XII. Incertae Sedis</taxon>
        <taxon>Exiguobacterium</taxon>
    </lineage>
</organism>
<reference evidence="3 4" key="1">
    <citation type="submission" date="2023-04" db="EMBL/GenBank/DDBJ databases">
        <title>Antarctic isolates genomes.</title>
        <authorList>
            <person name="Dimov S.G."/>
        </authorList>
    </citation>
    <scope>NUCLEOTIDE SEQUENCE [LARGE SCALE GENOMIC DNA]</scope>
    <source>
        <strain evidence="3 4">AL19</strain>
    </source>
</reference>
<sequence length="218" mass="24025">MKNLIIGTSLTVALMLAGCAEENADTKKSEHSTASKTEKKEETNSEEKEVATEDSSVKKEETAKVEKSEMGTKTIHFTNKKLGISTKLGPINFHINMVQTSRLKINKGYEDMFDDKNEVTLIVLNVDVENTIDDSTNFYPNQATLTTNTGEQINAEVVYSDDVGGEFIGKVKKSGNIIFVAQSNPKEITNVKFIVEGPSDASFTSLTDRYTVEIPTKN</sequence>
<name>A0ABT6R019_9BACL</name>
<evidence type="ECO:0000256" key="2">
    <source>
        <dbReference type="SAM" id="MobiDB-lite"/>
    </source>
</evidence>
<keyword evidence="4" id="KW-1185">Reference proteome</keyword>
<evidence type="ECO:0008006" key="5">
    <source>
        <dbReference type="Google" id="ProtNLM"/>
    </source>
</evidence>
<dbReference type="Proteomes" id="UP001243286">
    <property type="component" value="Unassembled WGS sequence"/>
</dbReference>
<dbReference type="InterPro" id="IPR029050">
    <property type="entry name" value="Immunoprotect_excell_Ig-like"/>
</dbReference>
<dbReference type="PROSITE" id="PS51257">
    <property type="entry name" value="PROKAR_LIPOPROTEIN"/>
    <property type="match status" value="1"/>
</dbReference>
<dbReference type="Gene3D" id="2.60.40.1240">
    <property type="match status" value="1"/>
</dbReference>
<proteinExistence type="predicted"/>
<gene>
    <name evidence="3" type="ORF">QK289_03965</name>
</gene>
<evidence type="ECO:0000313" key="3">
    <source>
        <dbReference type="EMBL" id="MDI3234153.1"/>
    </source>
</evidence>
<dbReference type="EMBL" id="JASBQV010000004">
    <property type="protein sequence ID" value="MDI3234153.1"/>
    <property type="molecule type" value="Genomic_DNA"/>
</dbReference>
<protein>
    <recommendedName>
        <fullName evidence="5">DUF4352 domain-containing protein</fullName>
    </recommendedName>
</protein>
<dbReference type="RefSeq" id="WP_282354666.1">
    <property type="nucleotide sequence ID" value="NZ_JASBQV010000004.1"/>
</dbReference>
<accession>A0ABT6R019</accession>
<comment type="caution">
    <text evidence="3">The sequence shown here is derived from an EMBL/GenBank/DDBJ whole genome shotgun (WGS) entry which is preliminary data.</text>
</comment>
<evidence type="ECO:0000313" key="4">
    <source>
        <dbReference type="Proteomes" id="UP001243286"/>
    </source>
</evidence>
<evidence type="ECO:0000256" key="1">
    <source>
        <dbReference type="ARBA" id="ARBA00022729"/>
    </source>
</evidence>
<feature type="compositionally biased region" description="Basic and acidic residues" evidence="2">
    <location>
        <begin position="24"/>
        <end position="67"/>
    </location>
</feature>
<keyword evidence="1" id="KW-0732">Signal</keyword>
<feature type="region of interest" description="Disordered" evidence="2">
    <location>
        <begin position="22"/>
        <end position="67"/>
    </location>
</feature>